<feature type="transmembrane region" description="Helical" evidence="6">
    <location>
        <begin position="239"/>
        <end position="267"/>
    </location>
</feature>
<evidence type="ECO:0000256" key="2">
    <source>
        <dbReference type="ARBA" id="ARBA00022475"/>
    </source>
</evidence>
<dbReference type="STRING" id="1121877.FEAC_21670"/>
<keyword evidence="2" id="KW-1003">Cell membrane</keyword>
<dbReference type="InterPro" id="IPR043428">
    <property type="entry name" value="LivM-like"/>
</dbReference>
<gene>
    <name evidence="7" type="ORF">FEAC_21670</name>
</gene>
<organism evidence="7 8">
    <name type="scientific">Ferrimicrobium acidiphilum DSM 19497</name>
    <dbReference type="NCBI Taxonomy" id="1121877"/>
    <lineage>
        <taxon>Bacteria</taxon>
        <taxon>Bacillati</taxon>
        <taxon>Actinomycetota</taxon>
        <taxon>Acidimicrobiia</taxon>
        <taxon>Acidimicrobiales</taxon>
        <taxon>Acidimicrobiaceae</taxon>
        <taxon>Ferrimicrobium</taxon>
    </lineage>
</organism>
<keyword evidence="4 6" id="KW-1133">Transmembrane helix</keyword>
<dbReference type="Pfam" id="PF02653">
    <property type="entry name" value="BPD_transp_2"/>
    <property type="match status" value="1"/>
</dbReference>
<evidence type="ECO:0000313" key="7">
    <source>
        <dbReference type="EMBL" id="KJE76076.1"/>
    </source>
</evidence>
<dbReference type="InterPro" id="IPR001851">
    <property type="entry name" value="ABC_transp_permease"/>
</dbReference>
<name>A0A0D8FSG0_9ACTN</name>
<keyword evidence="8" id="KW-1185">Reference proteome</keyword>
<protein>
    <submittedName>
        <fullName evidence="7">Leucine/isoleucine/valine transporter permease subunit</fullName>
    </submittedName>
</protein>
<feature type="transmembrane region" description="Helical" evidence="6">
    <location>
        <begin position="34"/>
        <end position="56"/>
    </location>
</feature>
<dbReference type="eggNOG" id="COG4177">
    <property type="taxonomic scope" value="Bacteria"/>
</dbReference>
<dbReference type="RefSeq" id="WP_035390158.1">
    <property type="nucleotide sequence ID" value="NZ_JQKF01000020.1"/>
</dbReference>
<dbReference type="PATRIC" id="fig|1121877.4.peg.2413"/>
<dbReference type="EMBL" id="JXUW01000022">
    <property type="protein sequence ID" value="KJE76076.1"/>
    <property type="molecule type" value="Genomic_DNA"/>
</dbReference>
<evidence type="ECO:0000256" key="3">
    <source>
        <dbReference type="ARBA" id="ARBA00022692"/>
    </source>
</evidence>
<dbReference type="OrthoDB" id="9814461at2"/>
<evidence type="ECO:0000256" key="4">
    <source>
        <dbReference type="ARBA" id="ARBA00022989"/>
    </source>
</evidence>
<evidence type="ECO:0000256" key="1">
    <source>
        <dbReference type="ARBA" id="ARBA00004651"/>
    </source>
</evidence>
<accession>A0A0D8FSG0</accession>
<dbReference type="Proteomes" id="UP000032336">
    <property type="component" value="Unassembled WGS sequence"/>
</dbReference>
<feature type="transmembrane region" description="Helical" evidence="6">
    <location>
        <begin position="6"/>
        <end position="27"/>
    </location>
</feature>
<dbReference type="GeneID" id="78373236"/>
<comment type="caution">
    <text evidence="7">The sequence shown here is derived from an EMBL/GenBank/DDBJ whole genome shotgun (WGS) entry which is preliminary data.</text>
</comment>
<feature type="transmembrane region" description="Helical" evidence="6">
    <location>
        <begin position="153"/>
        <end position="174"/>
    </location>
</feature>
<feature type="transmembrane region" description="Helical" evidence="6">
    <location>
        <begin position="104"/>
        <end position="120"/>
    </location>
</feature>
<dbReference type="CDD" id="cd06581">
    <property type="entry name" value="TM_PBP1_LivM_like"/>
    <property type="match status" value="1"/>
</dbReference>
<reference evidence="7 8" key="1">
    <citation type="submission" date="2015-01" db="EMBL/GenBank/DDBJ databases">
        <title>Draft genome of the acidophilic iron oxidizer Ferrimicrobium acidiphilum strain T23.</title>
        <authorList>
            <person name="Poehlein A."/>
            <person name="Eisen S."/>
            <person name="Schloemann M."/>
            <person name="Johnson B.D."/>
            <person name="Daniel R."/>
            <person name="Muehling M."/>
        </authorList>
    </citation>
    <scope>NUCLEOTIDE SEQUENCE [LARGE SCALE GENOMIC DNA]</scope>
    <source>
        <strain evidence="7 8">T23</strain>
    </source>
</reference>
<dbReference type="AlphaFoldDB" id="A0A0D8FSG0"/>
<evidence type="ECO:0000313" key="8">
    <source>
        <dbReference type="Proteomes" id="UP000032336"/>
    </source>
</evidence>
<feature type="transmembrane region" description="Helical" evidence="6">
    <location>
        <begin position="206"/>
        <end position="233"/>
    </location>
</feature>
<feature type="transmembrane region" description="Helical" evidence="6">
    <location>
        <begin position="76"/>
        <end position="97"/>
    </location>
</feature>
<dbReference type="PANTHER" id="PTHR30482">
    <property type="entry name" value="HIGH-AFFINITY BRANCHED-CHAIN AMINO ACID TRANSPORT SYSTEM PERMEASE"/>
    <property type="match status" value="1"/>
</dbReference>
<sequence>MTILIGYLATLGVYFCIYNIFSIGLNIQFGYAGILDFTVITFMAVGAYMAGVGSLAPAQPGTQIYYILGLSLPWPLAFIMGAASAGILGYLVGLIALRRLRSDYLAIVTLAAGSIIYGLVGNNTKLFDGYEGLVGVPQPFNGVLNLTPNTYDLVFMIFAAIIMGLLWFLANRLYKSPLGRAMRATREDLDVAEAFGKNTYRIRMMAMVIGAVFVGIGGVLTIWFITALAPAGWGPSETFVIWAALIVGGMGNNKGAVVGSFLVAVLFNEATRFLPSISGFPSLIPEIRNICIGALVILTLRFRPQGVLPERKAKFFELPLSNSRASLERETVVAGGEE</sequence>
<keyword evidence="5 6" id="KW-0472">Membrane</keyword>
<evidence type="ECO:0000256" key="6">
    <source>
        <dbReference type="SAM" id="Phobius"/>
    </source>
</evidence>
<dbReference type="PANTHER" id="PTHR30482:SF10">
    <property type="entry name" value="HIGH-AFFINITY BRANCHED-CHAIN AMINO ACID TRANSPORT PROTEIN BRAE"/>
    <property type="match status" value="1"/>
</dbReference>
<keyword evidence="3 6" id="KW-0812">Transmembrane</keyword>
<comment type="subcellular location">
    <subcellularLocation>
        <location evidence="1">Cell membrane</location>
        <topology evidence="1">Multi-pass membrane protein</topology>
    </subcellularLocation>
</comment>
<dbReference type="GO" id="GO:0015658">
    <property type="term" value="F:branched-chain amino acid transmembrane transporter activity"/>
    <property type="evidence" value="ECO:0007669"/>
    <property type="project" value="InterPro"/>
</dbReference>
<dbReference type="GO" id="GO:0005886">
    <property type="term" value="C:plasma membrane"/>
    <property type="evidence" value="ECO:0007669"/>
    <property type="project" value="UniProtKB-SubCell"/>
</dbReference>
<proteinExistence type="predicted"/>
<evidence type="ECO:0000256" key="5">
    <source>
        <dbReference type="ARBA" id="ARBA00023136"/>
    </source>
</evidence>